<dbReference type="GO" id="GO:0034477">
    <property type="term" value="P:U6 snRNA 3'-end processing"/>
    <property type="evidence" value="ECO:0007669"/>
    <property type="project" value="InterPro"/>
</dbReference>
<protein>
    <recommendedName>
        <fullName evidence="5">U6 snRNA phosphodiesterase 1</fullName>
    </recommendedName>
    <alternativeName>
        <fullName evidence="6">3'-5' RNA exonuclease USB1</fullName>
    </alternativeName>
</protein>
<dbReference type="GO" id="GO:0000175">
    <property type="term" value="F:3'-5'-RNA exonuclease activity"/>
    <property type="evidence" value="ECO:0007669"/>
    <property type="project" value="TreeGrafter"/>
</dbReference>
<dbReference type="EMBL" id="CAUYUE010000005">
    <property type="protein sequence ID" value="CAK0772552.1"/>
    <property type="molecule type" value="Genomic_DNA"/>
</dbReference>
<dbReference type="InterPro" id="IPR027521">
    <property type="entry name" value="Usb1"/>
</dbReference>
<dbReference type="GO" id="GO:0016829">
    <property type="term" value="F:lyase activity"/>
    <property type="evidence" value="ECO:0007669"/>
    <property type="project" value="UniProtKB-KW"/>
</dbReference>
<dbReference type="PANTHER" id="PTHR13522">
    <property type="entry name" value="U6 SNRNA PHOSPHODIESTERASE 1"/>
    <property type="match status" value="1"/>
</dbReference>
<evidence type="ECO:0000256" key="2">
    <source>
        <dbReference type="ARBA" id="ARBA00022801"/>
    </source>
</evidence>
<sequence length="272" mass="30112">MDLVQGYNSDEGEDEARPGSWSRGQNKSHGSTNTEPSEADGKCPSTLDRHQGRIRSFPHQEGSYATHVYISVKIPGDVEQALHTVLTALQEQLPALKPIPSPEALPTKGVLVQPTCHVSLSRVVPIRYAEIDPLLLSLKEALAGTAKEELSFGDLEVFENDDKTRTFLSLGICKGRKRVCSAIKRVNKAFREHGLQQYYSSPKPHASLLWMLGSVREEMEAAIGELSDHGQENGSMQGMLGHLRAWTFCMDEISCKIGQRVRSVWSSKQQCV</sequence>
<dbReference type="PANTHER" id="PTHR13522:SF3">
    <property type="entry name" value="U6 SNRNA PHOSPHODIESTERASE 1"/>
    <property type="match status" value="1"/>
</dbReference>
<dbReference type="Pfam" id="PF09749">
    <property type="entry name" value="HVSL"/>
    <property type="match status" value="1"/>
</dbReference>
<keyword evidence="4" id="KW-0539">Nucleus</keyword>
<evidence type="ECO:0000256" key="3">
    <source>
        <dbReference type="ARBA" id="ARBA00023239"/>
    </source>
</evidence>
<evidence type="ECO:0000256" key="7">
    <source>
        <dbReference type="SAM" id="MobiDB-lite"/>
    </source>
</evidence>
<evidence type="ECO:0000256" key="4">
    <source>
        <dbReference type="ARBA" id="ARBA00023242"/>
    </source>
</evidence>
<keyword evidence="2" id="KW-0378">Hydrolase</keyword>
<keyword evidence="9" id="KW-1185">Reference proteome</keyword>
<dbReference type="AlphaFoldDB" id="A0AAV1I3W0"/>
<keyword evidence="3" id="KW-0456">Lyase</keyword>
<proteinExistence type="predicted"/>
<feature type="region of interest" description="Disordered" evidence="7">
    <location>
        <begin position="1"/>
        <end position="49"/>
    </location>
</feature>
<gene>
    <name evidence="8" type="ORF">CVIRNUC_003975</name>
</gene>
<evidence type="ECO:0000313" key="9">
    <source>
        <dbReference type="Proteomes" id="UP001314263"/>
    </source>
</evidence>
<dbReference type="GO" id="GO:0005634">
    <property type="term" value="C:nucleus"/>
    <property type="evidence" value="ECO:0007669"/>
    <property type="project" value="TreeGrafter"/>
</dbReference>
<evidence type="ECO:0000313" key="8">
    <source>
        <dbReference type="EMBL" id="CAK0772552.1"/>
    </source>
</evidence>
<dbReference type="Proteomes" id="UP001314263">
    <property type="component" value="Unassembled WGS sequence"/>
</dbReference>
<dbReference type="Gene3D" id="3.90.1140.10">
    <property type="entry name" value="Cyclic phosphodiesterase"/>
    <property type="match status" value="1"/>
</dbReference>
<keyword evidence="1" id="KW-0540">Nuclease</keyword>
<evidence type="ECO:0000256" key="5">
    <source>
        <dbReference type="ARBA" id="ARBA00029543"/>
    </source>
</evidence>
<reference evidence="8 9" key="1">
    <citation type="submission" date="2023-10" db="EMBL/GenBank/DDBJ databases">
        <authorList>
            <person name="Maclean D."/>
            <person name="Macfadyen A."/>
        </authorList>
    </citation>
    <scope>NUCLEOTIDE SEQUENCE [LARGE SCALE GENOMIC DNA]</scope>
</reference>
<name>A0AAV1I3W0_9CHLO</name>
<organism evidence="8 9">
    <name type="scientific">Coccomyxa viridis</name>
    <dbReference type="NCBI Taxonomy" id="1274662"/>
    <lineage>
        <taxon>Eukaryota</taxon>
        <taxon>Viridiplantae</taxon>
        <taxon>Chlorophyta</taxon>
        <taxon>core chlorophytes</taxon>
        <taxon>Trebouxiophyceae</taxon>
        <taxon>Trebouxiophyceae incertae sedis</taxon>
        <taxon>Coccomyxaceae</taxon>
        <taxon>Coccomyxa</taxon>
    </lineage>
</organism>
<comment type="caution">
    <text evidence="8">The sequence shown here is derived from an EMBL/GenBank/DDBJ whole genome shotgun (WGS) entry which is preliminary data.</text>
</comment>
<evidence type="ECO:0000256" key="1">
    <source>
        <dbReference type="ARBA" id="ARBA00022722"/>
    </source>
</evidence>
<evidence type="ECO:0000256" key="6">
    <source>
        <dbReference type="ARBA" id="ARBA00030030"/>
    </source>
</evidence>
<feature type="compositionally biased region" description="Polar residues" evidence="7">
    <location>
        <begin position="22"/>
        <end position="36"/>
    </location>
</feature>
<accession>A0AAV1I3W0</accession>